<dbReference type="CDD" id="cd01823">
    <property type="entry name" value="SEST_like"/>
    <property type="match status" value="1"/>
</dbReference>
<feature type="chain" id="PRO_5040862907" evidence="3">
    <location>
        <begin position="28"/>
        <end position="267"/>
    </location>
</feature>
<dbReference type="GO" id="GO:0019433">
    <property type="term" value="P:triglyceride catabolic process"/>
    <property type="evidence" value="ECO:0007669"/>
    <property type="project" value="TreeGrafter"/>
</dbReference>
<evidence type="ECO:0000259" key="4">
    <source>
        <dbReference type="Pfam" id="PF13472"/>
    </source>
</evidence>
<protein>
    <submittedName>
        <fullName evidence="5">SGNH/GDSL hydrolase family protein</fullName>
    </submittedName>
</protein>
<evidence type="ECO:0000256" key="3">
    <source>
        <dbReference type="SAM" id="SignalP"/>
    </source>
</evidence>
<name>A0A9X2VSH3_9PSEU</name>
<dbReference type="PANTHER" id="PTHR37981:SF1">
    <property type="entry name" value="SGNH HYDROLASE-TYPE ESTERASE DOMAIN-CONTAINING PROTEIN"/>
    <property type="match status" value="1"/>
</dbReference>
<proteinExistence type="predicted"/>
<dbReference type="AlphaFoldDB" id="A0A9X2VSH3"/>
<feature type="disulfide bond" evidence="2">
    <location>
        <begin position="182"/>
        <end position="229"/>
    </location>
</feature>
<dbReference type="PANTHER" id="PTHR37981">
    <property type="entry name" value="LIPASE 2"/>
    <property type="match status" value="1"/>
</dbReference>
<keyword evidence="6" id="KW-1185">Reference proteome</keyword>
<feature type="active site" description="Nucleophile" evidence="1">
    <location>
        <position position="41"/>
    </location>
</feature>
<keyword evidence="5" id="KW-0378">Hydrolase</keyword>
<feature type="domain" description="SGNH hydrolase-type esterase" evidence="4">
    <location>
        <begin position="37"/>
        <end position="255"/>
    </location>
</feature>
<dbReference type="RefSeq" id="WP_259626844.1">
    <property type="nucleotide sequence ID" value="NZ_JANYMP010000017.1"/>
</dbReference>
<feature type="signal peptide" evidence="3">
    <location>
        <begin position="1"/>
        <end position="27"/>
    </location>
</feature>
<evidence type="ECO:0000313" key="6">
    <source>
        <dbReference type="Proteomes" id="UP001141259"/>
    </source>
</evidence>
<evidence type="ECO:0000313" key="5">
    <source>
        <dbReference type="EMBL" id="MCS7481359.1"/>
    </source>
</evidence>
<dbReference type="GO" id="GO:0004806">
    <property type="term" value="F:triacylglycerol lipase activity"/>
    <property type="evidence" value="ECO:0007669"/>
    <property type="project" value="TreeGrafter"/>
</dbReference>
<organism evidence="5 6">
    <name type="scientific">Umezawaea endophytica</name>
    <dbReference type="NCBI Taxonomy" id="1654476"/>
    <lineage>
        <taxon>Bacteria</taxon>
        <taxon>Bacillati</taxon>
        <taxon>Actinomycetota</taxon>
        <taxon>Actinomycetes</taxon>
        <taxon>Pseudonocardiales</taxon>
        <taxon>Pseudonocardiaceae</taxon>
        <taxon>Umezawaea</taxon>
    </lineage>
</organism>
<keyword evidence="2" id="KW-1015">Disulfide bond</keyword>
<evidence type="ECO:0000256" key="2">
    <source>
        <dbReference type="PIRSR" id="PIRSR637460-2"/>
    </source>
</evidence>
<gene>
    <name evidence="5" type="ORF">NZH93_31265</name>
</gene>
<feature type="disulfide bond" evidence="2">
    <location>
        <begin position="58"/>
        <end position="83"/>
    </location>
</feature>
<keyword evidence="3" id="KW-0732">Signal</keyword>
<accession>A0A9X2VSH3</accession>
<dbReference type="InterPro" id="IPR013830">
    <property type="entry name" value="SGNH_hydro"/>
</dbReference>
<comment type="caution">
    <text evidence="5">The sequence shown here is derived from an EMBL/GenBank/DDBJ whole genome shotgun (WGS) entry which is preliminary data.</text>
</comment>
<dbReference type="Pfam" id="PF13472">
    <property type="entry name" value="Lipase_GDSL_2"/>
    <property type="match status" value="1"/>
</dbReference>
<evidence type="ECO:0000256" key="1">
    <source>
        <dbReference type="PIRSR" id="PIRSR637460-1"/>
    </source>
</evidence>
<dbReference type="EMBL" id="JANYMP010000017">
    <property type="protein sequence ID" value="MCS7481359.1"/>
    <property type="molecule type" value="Genomic_DNA"/>
</dbReference>
<reference evidence="5" key="1">
    <citation type="submission" date="2022-08" db="EMBL/GenBank/DDBJ databases">
        <authorList>
            <person name="Tistechok S."/>
            <person name="Samborskyy M."/>
            <person name="Roman I."/>
        </authorList>
    </citation>
    <scope>NUCLEOTIDE SEQUENCE</scope>
    <source>
        <strain evidence="5">DSM 103496</strain>
    </source>
</reference>
<dbReference type="SUPFAM" id="SSF52266">
    <property type="entry name" value="SGNH hydrolase"/>
    <property type="match status" value="1"/>
</dbReference>
<sequence>MRAFRVFALSALATLSLLVGTTSAASAAPRAITKYVALGDSYTVGVGTYGYDDPNDPCRRGPFAYPRLWAAAHPATAFTEASCSGADTTDVLSTQIPLVTPDTSLVTIQVGGNDAGFVDVLVGCTFGSDADCVTRTQVASEVVRTTVSPALQKTYAAIRANAPSARVIVIGYPRIYKPGGTCFGQLSAPKQAAINASADVLATVTANQAAAAGFTFLDARTTFSGHEICTSDWYLTALEIFKLNESFHPNKKGHQFGYFAPLNAITG</sequence>
<feature type="active site" evidence="1">
    <location>
        <position position="248"/>
    </location>
</feature>
<feature type="disulfide bond" evidence="2">
    <location>
        <begin position="124"/>
        <end position="132"/>
    </location>
</feature>
<dbReference type="InterPro" id="IPR036514">
    <property type="entry name" value="SGNH_hydro_sf"/>
</dbReference>
<dbReference type="Proteomes" id="UP001141259">
    <property type="component" value="Unassembled WGS sequence"/>
</dbReference>
<dbReference type="Gene3D" id="3.40.50.1110">
    <property type="entry name" value="SGNH hydrolase"/>
    <property type="match status" value="1"/>
</dbReference>
<dbReference type="InterPro" id="IPR037460">
    <property type="entry name" value="SEST-like"/>
</dbReference>